<dbReference type="EMBL" id="CCRF01000060">
    <property type="protein sequence ID" value="CEE01719.1"/>
    <property type="molecule type" value="Genomic_DNA"/>
</dbReference>
<keyword evidence="2" id="KW-1185">Reference proteome</keyword>
<protein>
    <submittedName>
        <fullName evidence="1">Uncharacterized protein</fullName>
    </submittedName>
</protein>
<dbReference type="Proteomes" id="UP000040576">
    <property type="component" value="Unassembled WGS sequence"/>
</dbReference>
<dbReference type="RefSeq" id="WP_034770418.1">
    <property type="nucleotide sequence ID" value="NZ_CCRF01000060.1"/>
</dbReference>
<sequence length="242" mass="28909">MRTHNTNVVEFAQTVSCTKKFRHDYPIPEPLKKLLLIDIYHDFTGFVLSQYLSEAQPFIDEFLSFHPTQSNKKFSLEQNLFWWYVLYQNSVNDEMNVIDQYVLENKMKYRKKQIIPAWLNEWGKAVPKFYLIRNKHDQQKYIIEDILNRKEVEVSLNNEDFYFHEGALVAGILIPIGNSVYFPVVDFYNFTYETSVEILTHILFYYKNYYDTTTSAYQLFLHLFSAALQIENQIIEKTNEQA</sequence>
<dbReference type="GeneID" id="92961110"/>
<evidence type="ECO:0000313" key="1">
    <source>
        <dbReference type="EMBL" id="CEE01719.1"/>
    </source>
</evidence>
<name>A0A090KSP0_9BACI</name>
<reference evidence="1 2" key="1">
    <citation type="submission" date="2014-07" db="EMBL/GenBank/DDBJ databases">
        <authorList>
            <person name="Wibberg Daniel"/>
        </authorList>
    </citation>
    <scope>NUCLEOTIDE SEQUENCE [LARGE SCALE GENOMIC DNA]</scope>
</reference>
<evidence type="ECO:0000313" key="2">
    <source>
        <dbReference type="Proteomes" id="UP000040576"/>
    </source>
</evidence>
<dbReference type="KEGG" id="bthv:CQJ30_10165"/>
<dbReference type="AlphaFoldDB" id="A0A090KSP0"/>
<accession>A0A090KSP0</accession>
<gene>
    <name evidence="1" type="ORF">BT1A1_1897</name>
</gene>
<proteinExistence type="predicted"/>
<organism evidence="1 2">
    <name type="scientific">Caldibacillus thermoamylovorans</name>
    <dbReference type="NCBI Taxonomy" id="35841"/>
    <lineage>
        <taxon>Bacteria</taxon>
        <taxon>Bacillati</taxon>
        <taxon>Bacillota</taxon>
        <taxon>Bacilli</taxon>
        <taxon>Bacillales</taxon>
        <taxon>Bacillaceae</taxon>
        <taxon>Caldibacillus</taxon>
    </lineage>
</organism>